<evidence type="ECO:0000313" key="1">
    <source>
        <dbReference type="EMBL" id="SDW15523.1"/>
    </source>
</evidence>
<dbReference type="OrthoDB" id="7868346at2"/>
<reference evidence="1 2" key="1">
    <citation type="submission" date="2016-10" db="EMBL/GenBank/DDBJ databases">
        <authorList>
            <person name="de Groot N.N."/>
        </authorList>
    </citation>
    <scope>NUCLEOTIDE SEQUENCE [LARGE SCALE GENOMIC DNA]</scope>
    <source>
        <strain evidence="1 2">DSM 17890</strain>
    </source>
</reference>
<evidence type="ECO:0000313" key="2">
    <source>
        <dbReference type="Proteomes" id="UP000199118"/>
    </source>
</evidence>
<name>A0A1H2R7R8_9RHOB</name>
<keyword evidence="2" id="KW-1185">Reference proteome</keyword>
<proteinExistence type="predicted"/>
<protein>
    <submittedName>
        <fullName evidence="1">Uncharacterized protein</fullName>
    </submittedName>
</protein>
<dbReference type="RefSeq" id="WP_092679336.1">
    <property type="nucleotide sequence ID" value="NZ_FNMZ01000001.1"/>
</dbReference>
<dbReference type="AlphaFoldDB" id="A0A1H2R7R8"/>
<organism evidence="1 2">
    <name type="scientific">Albimonas donghaensis</name>
    <dbReference type="NCBI Taxonomy" id="356660"/>
    <lineage>
        <taxon>Bacteria</taxon>
        <taxon>Pseudomonadati</taxon>
        <taxon>Pseudomonadota</taxon>
        <taxon>Alphaproteobacteria</taxon>
        <taxon>Rhodobacterales</taxon>
        <taxon>Paracoccaceae</taxon>
        <taxon>Albimonas</taxon>
    </lineage>
</organism>
<sequence length="121" mass="13370">MTRIWAPLHIALADLIGEGDRAVRRGVLRMTSARARRWGRAFETDPRLADDLLQLGRVLAASPRTAGGEIARDPLEQAAEAERRDFALELLSLMGVSPHEIRDQMMETNHATTDDDDGPLG</sequence>
<accession>A0A1H2R7R8</accession>
<dbReference type="Proteomes" id="UP000199118">
    <property type="component" value="Unassembled WGS sequence"/>
</dbReference>
<gene>
    <name evidence="1" type="ORF">SAMN05444336_101265</name>
</gene>
<dbReference type="STRING" id="356660.SAMN05444336_101265"/>
<dbReference type="EMBL" id="FNMZ01000001">
    <property type="protein sequence ID" value="SDW15523.1"/>
    <property type="molecule type" value="Genomic_DNA"/>
</dbReference>